<dbReference type="PANTHER" id="PTHR33689">
    <property type="entry name" value="FAS-BINDING FACTOR 1"/>
    <property type="match status" value="1"/>
</dbReference>
<evidence type="ECO:0000313" key="4">
    <source>
        <dbReference type="Proteomes" id="UP000515158"/>
    </source>
</evidence>
<dbReference type="GO" id="GO:0090162">
    <property type="term" value="P:establishment of epithelial cell polarity"/>
    <property type="evidence" value="ECO:0007669"/>
    <property type="project" value="InterPro"/>
</dbReference>
<dbReference type="RefSeq" id="XP_034251098.1">
    <property type="nucleotide sequence ID" value="XM_034395207.1"/>
</dbReference>
<protein>
    <submittedName>
        <fullName evidence="5">Golgin subfamily A member 4-like isoform X1</fullName>
    </submittedName>
</protein>
<feature type="compositionally biased region" description="Basic and acidic residues" evidence="2">
    <location>
        <begin position="120"/>
        <end position="129"/>
    </location>
</feature>
<dbReference type="GO" id="GO:0060271">
    <property type="term" value="P:cilium assembly"/>
    <property type="evidence" value="ECO:0007669"/>
    <property type="project" value="InterPro"/>
</dbReference>
<dbReference type="KEGG" id="tpal:117651315"/>
<dbReference type="InterPro" id="IPR049390">
    <property type="entry name" value="FBF1_C"/>
</dbReference>
<dbReference type="AlphaFoldDB" id="A0A6P9A071"/>
<dbReference type="InParanoid" id="A0A6P9A071"/>
<gene>
    <name evidence="5" type="primary">LOC117651315</name>
</gene>
<feature type="compositionally biased region" description="Low complexity" evidence="2">
    <location>
        <begin position="179"/>
        <end position="189"/>
    </location>
</feature>
<dbReference type="GO" id="GO:0036064">
    <property type="term" value="C:ciliary basal body"/>
    <property type="evidence" value="ECO:0007669"/>
    <property type="project" value="TreeGrafter"/>
</dbReference>
<sequence length="945" mass="106412">MSFAKGRRSDLDYDEEDPLADLLSSSGENTPVKTSSRKSSTKETPELPRQQSKSKLIADLFGLNGEDEVKTTSTLPSTTSISKPANKVENAGDWLGLTGDQEDYDLPNENYAPNSRRRLLSKENSKDDDFLSPTLNMRENIKNTSVPKTIASTASDELAKANLPAQRRNSGGMQENKKTSSILSSFISDFDTKPNPPGEPSSKKGNETDVEQWKGVYSMSGSRESRRSTRRRGGDIVDPLGLFSSQQQSAQSNLKDTQNEVEPVSTVPAQAPALSNTDNIPTWLGGTSALPISSSSAPSVKTTDTTNDRSPADVKPAAQSDVDILTGLSNLEAQAGEAAAQQQKSLITALALKRQEDALLKLQSQQAALLSQHEQQLGALVQRQLQRQQQMIRQQEQIQAHIQALMVQPPVVAPITLPTMLWNIEESPRHDPDSQVVVESSRFQMEKDLKMISDLKGQVQKLEIENQDLKAQLDIEKQRHENHLSDMDKLFRKQLTSLEEAMSNQEKRHHSEIDAMEKEVSTRVNRLKEDHTKASSEQAQRMAQLHSEWLADLQRLGEFHQQAVEMLKSEQTSAIEHWKMLQMAEIDSVKEAGSNARMLEAAVTHLQESTSSLTELKDHIKKEFQSQYLQKQESLMKQELQLTGLKESLEKQTAALETERSCLSKLSQDLESRLQKQQQEVNDDRCRFEAREKAWEREKLGAIDLLNEEKAHLEKLQSEAHTELAELAERKLVLAADVARLETTLQIQSSHANRNSQQAEQMVAEARSTLEAAQDAAKEVQREREEINELKHNLAFEQKRLSSLEKNIQGREQQLEEEMLRAKAFRQEGISALDEARRLERERTEHASDLAQRLLHLKRREDSLSEEKLALTMEWKKLQESRENTACSHCGQGQLESVAMSSFHHTTHIVDPLPIIMKLEAEQGLDFATLDHPRYHSSLMESVSQ</sequence>
<keyword evidence="1" id="KW-0175">Coiled coil</keyword>
<feature type="compositionally biased region" description="Polar residues" evidence="2">
    <location>
        <begin position="243"/>
        <end position="256"/>
    </location>
</feature>
<proteinExistence type="predicted"/>
<feature type="coiled-coil region" evidence="1">
    <location>
        <begin position="646"/>
        <end position="726"/>
    </location>
</feature>
<feature type="coiled-coil region" evidence="1">
    <location>
        <begin position="445"/>
        <end position="486"/>
    </location>
</feature>
<dbReference type="InterPro" id="IPR033561">
    <property type="entry name" value="FBF1"/>
</dbReference>
<accession>A0A6P9A071</accession>
<evidence type="ECO:0000259" key="3">
    <source>
        <dbReference type="Pfam" id="PF21007"/>
    </source>
</evidence>
<reference evidence="5" key="1">
    <citation type="submission" date="2025-08" db="UniProtKB">
        <authorList>
            <consortium name="RefSeq"/>
        </authorList>
    </citation>
    <scope>IDENTIFICATION</scope>
    <source>
        <tissue evidence="5">Total insect</tissue>
    </source>
</reference>
<name>A0A6P9A071_THRPL</name>
<keyword evidence="4" id="KW-1185">Reference proteome</keyword>
<dbReference type="PANTHER" id="PTHR33689:SF1">
    <property type="entry name" value="FAS-BINDING FACTOR 1"/>
    <property type="match status" value="1"/>
</dbReference>
<dbReference type="OrthoDB" id="8195456at2759"/>
<feature type="compositionally biased region" description="Polar residues" evidence="2">
    <location>
        <begin position="23"/>
        <end position="32"/>
    </location>
</feature>
<feature type="coiled-coil region" evidence="1">
    <location>
        <begin position="756"/>
        <end position="821"/>
    </location>
</feature>
<feature type="compositionally biased region" description="Basic and acidic residues" evidence="2">
    <location>
        <begin position="223"/>
        <end position="235"/>
    </location>
</feature>
<dbReference type="Proteomes" id="UP000515158">
    <property type="component" value="Unplaced"/>
</dbReference>
<feature type="compositionally biased region" description="Polar residues" evidence="2">
    <location>
        <begin position="133"/>
        <end position="155"/>
    </location>
</feature>
<dbReference type="GO" id="GO:0097539">
    <property type="term" value="C:ciliary transition fiber"/>
    <property type="evidence" value="ECO:0007669"/>
    <property type="project" value="InterPro"/>
</dbReference>
<organism evidence="5">
    <name type="scientific">Thrips palmi</name>
    <name type="common">Melon thrips</name>
    <dbReference type="NCBI Taxonomy" id="161013"/>
    <lineage>
        <taxon>Eukaryota</taxon>
        <taxon>Metazoa</taxon>
        <taxon>Ecdysozoa</taxon>
        <taxon>Arthropoda</taxon>
        <taxon>Hexapoda</taxon>
        <taxon>Insecta</taxon>
        <taxon>Pterygota</taxon>
        <taxon>Neoptera</taxon>
        <taxon>Paraneoptera</taxon>
        <taxon>Thysanoptera</taxon>
        <taxon>Terebrantia</taxon>
        <taxon>Thripoidea</taxon>
        <taxon>Thripidae</taxon>
        <taxon>Thrips</taxon>
    </lineage>
</organism>
<feature type="region of interest" description="Disordered" evidence="2">
    <location>
        <begin position="1"/>
        <end position="318"/>
    </location>
</feature>
<dbReference type="GO" id="GO:0005814">
    <property type="term" value="C:centriole"/>
    <property type="evidence" value="ECO:0007669"/>
    <property type="project" value="TreeGrafter"/>
</dbReference>
<feature type="compositionally biased region" description="Low complexity" evidence="2">
    <location>
        <begin position="288"/>
        <end position="299"/>
    </location>
</feature>
<evidence type="ECO:0000313" key="5">
    <source>
        <dbReference type="RefSeq" id="XP_034251098.1"/>
    </source>
</evidence>
<feature type="compositionally biased region" description="Low complexity" evidence="2">
    <location>
        <begin position="71"/>
        <end position="82"/>
    </location>
</feature>
<dbReference type="FunCoup" id="A0A6P9A071">
    <property type="interactions" value="5"/>
</dbReference>
<dbReference type="Pfam" id="PF21007">
    <property type="entry name" value="FBF1"/>
    <property type="match status" value="1"/>
</dbReference>
<feature type="domain" description="Fas-binding factor 1 C-terminal" evidence="3">
    <location>
        <begin position="462"/>
        <end position="890"/>
    </location>
</feature>
<evidence type="ECO:0000256" key="1">
    <source>
        <dbReference type="SAM" id="Coils"/>
    </source>
</evidence>
<dbReference type="GeneID" id="117651315"/>
<evidence type="ECO:0000256" key="2">
    <source>
        <dbReference type="SAM" id="MobiDB-lite"/>
    </source>
</evidence>